<comment type="caution">
    <text evidence="9">The sequence shown here is derived from an EMBL/GenBank/DDBJ whole genome shotgun (WGS) entry which is preliminary data.</text>
</comment>
<evidence type="ECO:0000256" key="4">
    <source>
        <dbReference type="ARBA" id="ARBA00022722"/>
    </source>
</evidence>
<comment type="cofactor">
    <cofactor evidence="1">
        <name>a divalent metal cation</name>
        <dbReference type="ChEBI" id="CHEBI:60240"/>
    </cofactor>
</comment>
<reference evidence="9 10" key="1">
    <citation type="journal article" date="2024" name="Insects">
        <title>An Improved Chromosome-Level Genome Assembly of the Firefly Pyrocoelia pectoralis.</title>
        <authorList>
            <person name="Fu X."/>
            <person name="Meyer-Rochow V.B."/>
            <person name="Ballantyne L."/>
            <person name="Zhu X."/>
        </authorList>
    </citation>
    <scope>NUCLEOTIDE SEQUENCE [LARGE SCALE GENOMIC DNA]</scope>
    <source>
        <strain evidence="9">XCY_ONT2</strain>
    </source>
</reference>
<accession>A0AAN7VFU2</accession>
<evidence type="ECO:0000256" key="6">
    <source>
        <dbReference type="ARBA" id="ARBA00022801"/>
    </source>
</evidence>
<organism evidence="9 10">
    <name type="scientific">Pyrocoelia pectoralis</name>
    <dbReference type="NCBI Taxonomy" id="417401"/>
    <lineage>
        <taxon>Eukaryota</taxon>
        <taxon>Metazoa</taxon>
        <taxon>Ecdysozoa</taxon>
        <taxon>Arthropoda</taxon>
        <taxon>Hexapoda</taxon>
        <taxon>Insecta</taxon>
        <taxon>Pterygota</taxon>
        <taxon>Neoptera</taxon>
        <taxon>Endopterygota</taxon>
        <taxon>Coleoptera</taxon>
        <taxon>Polyphaga</taxon>
        <taxon>Elateriformia</taxon>
        <taxon>Elateroidea</taxon>
        <taxon>Lampyridae</taxon>
        <taxon>Lampyrinae</taxon>
        <taxon>Pyrocoelia</taxon>
    </lineage>
</organism>
<dbReference type="GO" id="GO:0046872">
    <property type="term" value="F:metal ion binding"/>
    <property type="evidence" value="ECO:0007669"/>
    <property type="project" value="UniProtKB-KW"/>
</dbReference>
<evidence type="ECO:0000256" key="7">
    <source>
        <dbReference type="ARBA" id="ARBA00023242"/>
    </source>
</evidence>
<protein>
    <recommendedName>
        <fullName evidence="8">DDE Tnp4 domain-containing protein</fullName>
    </recommendedName>
</protein>
<proteinExistence type="inferred from homology"/>
<keyword evidence="10" id="KW-1185">Reference proteome</keyword>
<dbReference type="PANTHER" id="PTHR22930">
    <property type="match status" value="1"/>
</dbReference>
<evidence type="ECO:0000313" key="9">
    <source>
        <dbReference type="EMBL" id="KAK5647845.1"/>
    </source>
</evidence>
<keyword evidence="5" id="KW-0479">Metal-binding</keyword>
<dbReference type="PANTHER" id="PTHR22930:SF284">
    <property type="entry name" value="DDE TNP4 DOMAIN-CONTAINING PROTEIN"/>
    <property type="match status" value="1"/>
</dbReference>
<evidence type="ECO:0000256" key="1">
    <source>
        <dbReference type="ARBA" id="ARBA00001968"/>
    </source>
</evidence>
<evidence type="ECO:0000256" key="5">
    <source>
        <dbReference type="ARBA" id="ARBA00022723"/>
    </source>
</evidence>
<keyword evidence="6" id="KW-0378">Hydrolase</keyword>
<dbReference type="AlphaFoldDB" id="A0AAN7VFU2"/>
<keyword evidence="7" id="KW-0539">Nucleus</keyword>
<dbReference type="Proteomes" id="UP001329430">
    <property type="component" value="Chromosome 2"/>
</dbReference>
<evidence type="ECO:0000256" key="3">
    <source>
        <dbReference type="ARBA" id="ARBA00006958"/>
    </source>
</evidence>
<dbReference type="InterPro" id="IPR045249">
    <property type="entry name" value="HARBI1-like"/>
</dbReference>
<comment type="similarity">
    <text evidence="3">Belongs to the HARBI1 family.</text>
</comment>
<keyword evidence="4" id="KW-0540">Nuclease</keyword>
<dbReference type="GO" id="GO:0004518">
    <property type="term" value="F:nuclease activity"/>
    <property type="evidence" value="ECO:0007669"/>
    <property type="project" value="UniProtKB-KW"/>
</dbReference>
<name>A0AAN7VFU2_9COLE</name>
<gene>
    <name evidence="9" type="ORF">RI129_002737</name>
</gene>
<comment type="subcellular location">
    <subcellularLocation>
        <location evidence="2">Nucleus</location>
    </subcellularLocation>
</comment>
<dbReference type="EMBL" id="JAVRBK010000002">
    <property type="protein sequence ID" value="KAK5647845.1"/>
    <property type="molecule type" value="Genomic_DNA"/>
</dbReference>
<sequence length="411" mass="47687">MSLNMKDLCLISTAIACVVNEESVIRTKKCKKRKWVKTWLRKRNKYTHVKLLKELEPDDYRNYMRMPEEVYMELLDLVSPYIEKNDTVMRQSISPHERLSSTLRWLATGRSLQDLKYSAVISPQALGKIIPETCKAICTVLWKEFAKFPTTKNEWEKIANGFEEKWNFPNCLGPVDDKHISIVRPPNSGSYYYNYKGFFSIVLMAIVNANYEFILVDVGTNGRVSDGGVLENTDFFKKLVDKSLNIPDSKEIGPKKSKLPFVFVGDEAFSLRENFMKPYNVKELDYSKKIFNYRLSRARNVVEIVFGILAARFRLLHTQINMNETTIELAVLAFCILHNYLRRKCGESYTISSSTQENVNNTDGVNCTANFLTNLQRGHNRHANQKAKEVRESFLKYFNEEGKVPWQDDRI</sequence>
<dbReference type="GO" id="GO:0005634">
    <property type="term" value="C:nucleus"/>
    <property type="evidence" value="ECO:0007669"/>
    <property type="project" value="UniProtKB-SubCell"/>
</dbReference>
<feature type="domain" description="DDE Tnp4" evidence="8">
    <location>
        <begin position="175"/>
        <end position="339"/>
    </location>
</feature>
<dbReference type="InterPro" id="IPR027806">
    <property type="entry name" value="HARBI1_dom"/>
</dbReference>
<evidence type="ECO:0000259" key="8">
    <source>
        <dbReference type="Pfam" id="PF13359"/>
    </source>
</evidence>
<dbReference type="Pfam" id="PF13359">
    <property type="entry name" value="DDE_Tnp_4"/>
    <property type="match status" value="1"/>
</dbReference>
<evidence type="ECO:0000256" key="2">
    <source>
        <dbReference type="ARBA" id="ARBA00004123"/>
    </source>
</evidence>
<evidence type="ECO:0000313" key="10">
    <source>
        <dbReference type="Proteomes" id="UP001329430"/>
    </source>
</evidence>
<dbReference type="GO" id="GO:0016787">
    <property type="term" value="F:hydrolase activity"/>
    <property type="evidence" value="ECO:0007669"/>
    <property type="project" value="UniProtKB-KW"/>
</dbReference>